<accession>E9HFS6</accession>
<proteinExistence type="predicted"/>
<organism evidence="2 3">
    <name type="scientific">Daphnia pulex</name>
    <name type="common">Water flea</name>
    <dbReference type="NCBI Taxonomy" id="6669"/>
    <lineage>
        <taxon>Eukaryota</taxon>
        <taxon>Metazoa</taxon>
        <taxon>Ecdysozoa</taxon>
        <taxon>Arthropoda</taxon>
        <taxon>Crustacea</taxon>
        <taxon>Branchiopoda</taxon>
        <taxon>Diplostraca</taxon>
        <taxon>Cladocera</taxon>
        <taxon>Anomopoda</taxon>
        <taxon>Daphniidae</taxon>
        <taxon>Daphnia</taxon>
    </lineage>
</organism>
<evidence type="ECO:0000256" key="1">
    <source>
        <dbReference type="SAM" id="MobiDB-lite"/>
    </source>
</evidence>
<reference evidence="2 3" key="1">
    <citation type="journal article" date="2011" name="Science">
        <title>The ecoresponsive genome of Daphnia pulex.</title>
        <authorList>
            <person name="Colbourne J.K."/>
            <person name="Pfrender M.E."/>
            <person name="Gilbert D."/>
            <person name="Thomas W.K."/>
            <person name="Tucker A."/>
            <person name="Oakley T.H."/>
            <person name="Tokishita S."/>
            <person name="Aerts A."/>
            <person name="Arnold G.J."/>
            <person name="Basu M.K."/>
            <person name="Bauer D.J."/>
            <person name="Caceres C.E."/>
            <person name="Carmel L."/>
            <person name="Casola C."/>
            <person name="Choi J.H."/>
            <person name="Detter J.C."/>
            <person name="Dong Q."/>
            <person name="Dusheyko S."/>
            <person name="Eads B.D."/>
            <person name="Frohlich T."/>
            <person name="Geiler-Samerotte K.A."/>
            <person name="Gerlach D."/>
            <person name="Hatcher P."/>
            <person name="Jogdeo S."/>
            <person name="Krijgsveld J."/>
            <person name="Kriventseva E.V."/>
            <person name="Kultz D."/>
            <person name="Laforsch C."/>
            <person name="Lindquist E."/>
            <person name="Lopez J."/>
            <person name="Manak J.R."/>
            <person name="Muller J."/>
            <person name="Pangilinan J."/>
            <person name="Patwardhan R.P."/>
            <person name="Pitluck S."/>
            <person name="Pritham E.J."/>
            <person name="Rechtsteiner A."/>
            <person name="Rho M."/>
            <person name="Rogozin I.B."/>
            <person name="Sakarya O."/>
            <person name="Salamov A."/>
            <person name="Schaack S."/>
            <person name="Shapiro H."/>
            <person name="Shiga Y."/>
            <person name="Skalitzky C."/>
            <person name="Smith Z."/>
            <person name="Souvorov A."/>
            <person name="Sung W."/>
            <person name="Tang Z."/>
            <person name="Tsuchiya D."/>
            <person name="Tu H."/>
            <person name="Vos H."/>
            <person name="Wang M."/>
            <person name="Wolf Y.I."/>
            <person name="Yamagata H."/>
            <person name="Yamada T."/>
            <person name="Ye Y."/>
            <person name="Shaw J.R."/>
            <person name="Andrews J."/>
            <person name="Crease T.J."/>
            <person name="Tang H."/>
            <person name="Lucas S.M."/>
            <person name="Robertson H.M."/>
            <person name="Bork P."/>
            <person name="Koonin E.V."/>
            <person name="Zdobnov E.M."/>
            <person name="Grigoriev I.V."/>
            <person name="Lynch M."/>
            <person name="Boore J.L."/>
        </authorList>
    </citation>
    <scope>NUCLEOTIDE SEQUENCE [LARGE SCALE GENOMIC DNA]</scope>
</reference>
<protein>
    <submittedName>
        <fullName evidence="2">Uncharacterized protein</fullName>
    </submittedName>
</protein>
<evidence type="ECO:0000313" key="2">
    <source>
        <dbReference type="EMBL" id="EFX69419.1"/>
    </source>
</evidence>
<dbReference type="InParanoid" id="E9HFS6"/>
<feature type="compositionally biased region" description="Basic and acidic residues" evidence="1">
    <location>
        <begin position="151"/>
        <end position="163"/>
    </location>
</feature>
<dbReference type="AlphaFoldDB" id="E9HFS6"/>
<dbReference type="KEGG" id="dpx:DAPPUDRAFT_228679"/>
<feature type="region of interest" description="Disordered" evidence="1">
    <location>
        <begin position="137"/>
        <end position="163"/>
    </location>
</feature>
<keyword evidence="3" id="KW-1185">Reference proteome</keyword>
<dbReference type="EMBL" id="GL732637">
    <property type="protein sequence ID" value="EFX69419.1"/>
    <property type="molecule type" value="Genomic_DNA"/>
</dbReference>
<dbReference type="Proteomes" id="UP000000305">
    <property type="component" value="Unassembled WGS sequence"/>
</dbReference>
<evidence type="ECO:0000313" key="3">
    <source>
        <dbReference type="Proteomes" id="UP000000305"/>
    </source>
</evidence>
<name>E9HFS6_DAPPU</name>
<gene>
    <name evidence="2" type="ORF">DAPPUDRAFT_228679</name>
</gene>
<sequence length="273" mass="30505">MDNAKCDLDYMLSQSSHTNHASETSKHLMKMKNARAMLSSSSSQNSYAVKTSNLVRRQDHILGSEEMISSGGGRGTHTKVYIPENRISISENLGQNGNGEASNKEHLSEDDLKWLGKNYSINGSGKAIFKNMKSKLDCETRSGRPTPPLPRKSEENESSIHKTATDLINRVQVREQQLWRQLSEMSLTSVPSFSSSTGKDLSLESYRPPLNYLSEEKIAVKDILDLQNCTEISSTSLNNRIPTSTENIVSLLGEEWLNNLLRAELGISEDERR</sequence>
<dbReference type="HOGENOM" id="CLU_1020331_0_0_1"/>
<dbReference type="OrthoDB" id="6364499at2759"/>